<dbReference type="InterPro" id="IPR036812">
    <property type="entry name" value="NAD(P)_OxRdtase_dom_sf"/>
</dbReference>
<dbReference type="EMBL" id="VULQ01000002">
    <property type="protein sequence ID" value="MSS77276.1"/>
    <property type="molecule type" value="Genomic_DNA"/>
</dbReference>
<dbReference type="SUPFAM" id="SSF51430">
    <property type="entry name" value="NAD(P)-linked oxidoreductase"/>
    <property type="match status" value="1"/>
</dbReference>
<dbReference type="FunFam" id="3.20.20.100:FF:000002">
    <property type="entry name" value="2,5-diketo-D-gluconic acid reductase A"/>
    <property type="match status" value="1"/>
</dbReference>
<proteinExistence type="inferred from homology"/>
<feature type="site" description="Lowers pKa of active site Tyr" evidence="5">
    <location>
        <position position="74"/>
    </location>
</feature>
<feature type="active site" description="Proton donor" evidence="3">
    <location>
        <position position="49"/>
    </location>
</feature>
<dbReference type="AlphaFoldDB" id="A0A6N7VQZ3"/>
<keyword evidence="2" id="KW-0560">Oxidoreductase</keyword>
<dbReference type="GO" id="GO:0016616">
    <property type="term" value="F:oxidoreductase activity, acting on the CH-OH group of donors, NAD or NADP as acceptor"/>
    <property type="evidence" value="ECO:0007669"/>
    <property type="project" value="UniProtKB-ARBA"/>
</dbReference>
<evidence type="ECO:0000256" key="1">
    <source>
        <dbReference type="ARBA" id="ARBA00007905"/>
    </source>
</evidence>
<name>A0A6N7VQZ3_9FIRM</name>
<evidence type="ECO:0000259" key="6">
    <source>
        <dbReference type="Pfam" id="PF00248"/>
    </source>
</evidence>
<dbReference type="PROSITE" id="PS00062">
    <property type="entry name" value="ALDOKETO_REDUCTASE_2"/>
    <property type="match status" value="1"/>
</dbReference>
<dbReference type="CDD" id="cd19071">
    <property type="entry name" value="AKR_AKR1-5-like"/>
    <property type="match status" value="1"/>
</dbReference>
<dbReference type="PANTHER" id="PTHR43827:SF14">
    <property type="entry name" value="NADP-DEPENDENT OXIDOREDUCTASE DOMAIN-CONTAINING PROTEIN"/>
    <property type="match status" value="1"/>
</dbReference>
<evidence type="ECO:0000256" key="5">
    <source>
        <dbReference type="PIRSR" id="PIRSR000097-3"/>
    </source>
</evidence>
<dbReference type="InterPro" id="IPR020471">
    <property type="entry name" value="AKR"/>
</dbReference>
<organism evidence="7 8">
    <name type="scientific">Anaerococcus porci</name>
    <dbReference type="NCBI Taxonomy" id="2652269"/>
    <lineage>
        <taxon>Bacteria</taxon>
        <taxon>Bacillati</taxon>
        <taxon>Bacillota</taxon>
        <taxon>Tissierellia</taxon>
        <taxon>Tissierellales</taxon>
        <taxon>Peptoniphilaceae</taxon>
        <taxon>Anaerococcus</taxon>
    </lineage>
</organism>
<dbReference type="Gene3D" id="3.20.20.100">
    <property type="entry name" value="NADP-dependent oxidoreductase domain"/>
    <property type="match status" value="1"/>
</dbReference>
<dbReference type="PRINTS" id="PR00069">
    <property type="entry name" value="ALDKETRDTASE"/>
</dbReference>
<keyword evidence="8" id="KW-1185">Reference proteome</keyword>
<dbReference type="RefSeq" id="WP_154539257.1">
    <property type="nucleotide sequence ID" value="NZ_VULQ01000002.1"/>
</dbReference>
<evidence type="ECO:0000256" key="4">
    <source>
        <dbReference type="PIRSR" id="PIRSR000097-2"/>
    </source>
</evidence>
<comment type="similarity">
    <text evidence="1">Belongs to the aldo/keto reductase family.</text>
</comment>
<evidence type="ECO:0000256" key="2">
    <source>
        <dbReference type="ARBA" id="ARBA00023002"/>
    </source>
</evidence>
<feature type="binding site" evidence="4">
    <location>
        <position position="107"/>
    </location>
    <ligand>
        <name>substrate</name>
    </ligand>
</feature>
<dbReference type="PROSITE" id="PS00063">
    <property type="entry name" value="ALDOKETO_REDUCTASE_3"/>
    <property type="match status" value="1"/>
</dbReference>
<dbReference type="InterPro" id="IPR018170">
    <property type="entry name" value="Aldo/ket_reductase_CS"/>
</dbReference>
<dbReference type="Pfam" id="PF00248">
    <property type="entry name" value="Aldo_ket_red"/>
    <property type="match status" value="1"/>
</dbReference>
<evidence type="ECO:0000256" key="3">
    <source>
        <dbReference type="PIRSR" id="PIRSR000097-1"/>
    </source>
</evidence>
<protein>
    <submittedName>
        <fullName evidence="7">Aldo/keto reductase</fullName>
    </submittedName>
</protein>
<dbReference type="InterPro" id="IPR023210">
    <property type="entry name" value="NADP_OxRdtase_dom"/>
</dbReference>
<feature type="domain" description="NADP-dependent oxidoreductase" evidence="6">
    <location>
        <begin position="15"/>
        <end position="257"/>
    </location>
</feature>
<dbReference type="Proteomes" id="UP000441925">
    <property type="component" value="Unassembled WGS sequence"/>
</dbReference>
<sequence length="278" mass="32582">MKYIKLNDNKKIPQIGLGTYKITERKVMANVIEAAFESGYEYIDTAKFYDNEDIIGAELKNSNKKREEYQLVTKVWPTYFGEDLTKKSIDESLENLQTDYIDIILLHWYGKDYDKAWKVFEEYKRQGIVKSIGVCNFEIKQLKELLKIGEAPVLDQLESSPHFQNSKTLEFLKENKIVHQAWSPLARGRSNLLEEDVIKNLSNKYNKTPAQIVLRWHIERGTMVIPKSSHPARIKENIDIFDFELSDDDIKAIKSLDIQKRYSNDPEDEIWLKELLTK</sequence>
<gene>
    <name evidence="7" type="ORF">FYJ26_02380</name>
</gene>
<dbReference type="PANTHER" id="PTHR43827">
    <property type="entry name" value="2,5-DIKETO-D-GLUCONIC ACID REDUCTASE"/>
    <property type="match status" value="1"/>
</dbReference>
<evidence type="ECO:0000313" key="7">
    <source>
        <dbReference type="EMBL" id="MSS77276.1"/>
    </source>
</evidence>
<reference evidence="7 8" key="1">
    <citation type="submission" date="2019-08" db="EMBL/GenBank/DDBJ databases">
        <title>In-depth cultivation of the pig gut microbiome towards novel bacterial diversity and tailored functional studies.</title>
        <authorList>
            <person name="Wylensek D."/>
            <person name="Hitch T.C.A."/>
            <person name="Clavel T."/>
        </authorList>
    </citation>
    <scope>NUCLEOTIDE SEQUENCE [LARGE SCALE GENOMIC DNA]</scope>
    <source>
        <strain evidence="7 8">WCA-380-WT-2B</strain>
    </source>
</reference>
<accession>A0A6N7VQZ3</accession>
<comment type="caution">
    <text evidence="7">The sequence shown here is derived from an EMBL/GenBank/DDBJ whole genome shotgun (WGS) entry which is preliminary data.</text>
</comment>
<evidence type="ECO:0000313" key="8">
    <source>
        <dbReference type="Proteomes" id="UP000441925"/>
    </source>
</evidence>
<dbReference type="PIRSF" id="PIRSF000097">
    <property type="entry name" value="AKR"/>
    <property type="match status" value="1"/>
</dbReference>